<evidence type="ECO:0000313" key="3">
    <source>
        <dbReference type="Proteomes" id="UP000499080"/>
    </source>
</evidence>
<keyword evidence="3" id="KW-1185">Reference proteome</keyword>
<protein>
    <submittedName>
        <fullName evidence="1">Uncharacterized protein</fullName>
    </submittedName>
</protein>
<name>A0A4Y2CMQ6_ARAVE</name>
<accession>A0A4Y2CMQ6</accession>
<dbReference type="EMBL" id="BGPR01000217">
    <property type="protein sequence ID" value="GBM05701.1"/>
    <property type="molecule type" value="Genomic_DNA"/>
</dbReference>
<dbReference type="EMBL" id="BGPR01058988">
    <property type="protein sequence ID" value="GBO35072.1"/>
    <property type="molecule type" value="Genomic_DNA"/>
</dbReference>
<proteinExistence type="predicted"/>
<comment type="caution">
    <text evidence="1">The sequence shown here is derived from an EMBL/GenBank/DDBJ whole genome shotgun (WGS) entry which is preliminary data.</text>
</comment>
<sequence>MPNLLAITGHGSIPLTISPVIGRKVSQSHPTTKPTRKARTRLLISRLLIYVLVVLLRWEASTTISNQMLPNMRSKTCHVTVTSRESTLLSAIQHQSYISRCNKIARIFPNPNGTS</sequence>
<dbReference type="Proteomes" id="UP000499080">
    <property type="component" value="Unassembled WGS sequence"/>
</dbReference>
<evidence type="ECO:0000313" key="1">
    <source>
        <dbReference type="EMBL" id="GBM05701.1"/>
    </source>
</evidence>
<dbReference type="AlphaFoldDB" id="A0A4Y2CMQ6"/>
<organism evidence="1 3">
    <name type="scientific">Araneus ventricosus</name>
    <name type="common">Orbweaver spider</name>
    <name type="synonym">Epeira ventricosa</name>
    <dbReference type="NCBI Taxonomy" id="182803"/>
    <lineage>
        <taxon>Eukaryota</taxon>
        <taxon>Metazoa</taxon>
        <taxon>Ecdysozoa</taxon>
        <taxon>Arthropoda</taxon>
        <taxon>Chelicerata</taxon>
        <taxon>Arachnida</taxon>
        <taxon>Araneae</taxon>
        <taxon>Araneomorphae</taxon>
        <taxon>Entelegynae</taxon>
        <taxon>Araneoidea</taxon>
        <taxon>Araneidae</taxon>
        <taxon>Araneus</taxon>
    </lineage>
</organism>
<reference evidence="1 3" key="1">
    <citation type="journal article" date="2019" name="Sci. Rep.">
        <title>Orb-weaving spider Araneus ventricosus genome elucidates the spidroin gene catalogue.</title>
        <authorList>
            <person name="Kono N."/>
            <person name="Nakamura H."/>
            <person name="Ohtoshi R."/>
            <person name="Moran D.A.P."/>
            <person name="Shinohara A."/>
            <person name="Yoshida Y."/>
            <person name="Fujiwara M."/>
            <person name="Mori M."/>
            <person name="Tomita M."/>
            <person name="Arakawa K."/>
        </authorList>
    </citation>
    <scope>NUCLEOTIDE SEQUENCE [LARGE SCALE GENOMIC DNA]</scope>
</reference>
<evidence type="ECO:0000313" key="2">
    <source>
        <dbReference type="EMBL" id="GBO35072.1"/>
    </source>
</evidence>
<gene>
    <name evidence="1" type="ORF">AVEN_175549_1</name>
    <name evidence="2" type="ORF">AVEN_67530_1</name>
</gene>